<evidence type="ECO:0000313" key="1">
    <source>
        <dbReference type="EMBL" id="MBA4618281.1"/>
    </source>
</evidence>
<dbReference type="EMBL" id="GISG01019910">
    <property type="protein sequence ID" value="MBA4618281.1"/>
    <property type="molecule type" value="Transcribed_RNA"/>
</dbReference>
<proteinExistence type="predicted"/>
<dbReference type="AlphaFoldDB" id="A0A7C9CHA2"/>
<organism evidence="1">
    <name type="scientific">Opuntia streptacantha</name>
    <name type="common">Prickly pear cactus</name>
    <name type="synonym">Opuntia cardona</name>
    <dbReference type="NCBI Taxonomy" id="393608"/>
    <lineage>
        <taxon>Eukaryota</taxon>
        <taxon>Viridiplantae</taxon>
        <taxon>Streptophyta</taxon>
        <taxon>Embryophyta</taxon>
        <taxon>Tracheophyta</taxon>
        <taxon>Spermatophyta</taxon>
        <taxon>Magnoliopsida</taxon>
        <taxon>eudicotyledons</taxon>
        <taxon>Gunneridae</taxon>
        <taxon>Pentapetalae</taxon>
        <taxon>Caryophyllales</taxon>
        <taxon>Cactineae</taxon>
        <taxon>Cactaceae</taxon>
        <taxon>Opuntioideae</taxon>
        <taxon>Opuntia</taxon>
    </lineage>
</organism>
<sequence length="110" mass="12235">MHFKLYCAHVINPSHKPLPGKYTQKDIITHISLHHLLLGNWNVLFKKRFAIRSFLWHNTLSIVLGSDLFHLPVVGGIGSFLPDVGTPIPLFSQAAVVKSSMSCSLDCPMS</sequence>
<protein>
    <submittedName>
        <fullName evidence="1">Uncharacterized protein</fullName>
    </submittedName>
</protein>
<reference evidence="1" key="1">
    <citation type="journal article" date="2013" name="J. Plant Res.">
        <title>Effect of fungi and light on seed germination of three Opuntia species from semiarid lands of central Mexico.</title>
        <authorList>
            <person name="Delgado-Sanchez P."/>
            <person name="Jimenez-Bremont J.F."/>
            <person name="Guerrero-Gonzalez Mde L."/>
            <person name="Flores J."/>
        </authorList>
    </citation>
    <scope>NUCLEOTIDE SEQUENCE</scope>
    <source>
        <tissue evidence="1">Cladode</tissue>
    </source>
</reference>
<accession>A0A7C9CHA2</accession>
<reference evidence="1" key="2">
    <citation type="submission" date="2020-07" db="EMBL/GenBank/DDBJ databases">
        <authorList>
            <person name="Vera ALvarez R."/>
            <person name="Arias-Moreno D.M."/>
            <person name="Jimenez-Jacinto V."/>
            <person name="Jimenez-Bremont J.F."/>
            <person name="Swaminathan K."/>
            <person name="Moose S.P."/>
            <person name="Guerrero-Gonzalez M.L."/>
            <person name="Marino-Ramirez L."/>
            <person name="Landsman D."/>
            <person name="Rodriguez-Kessler M."/>
            <person name="Delgado-Sanchez P."/>
        </authorList>
    </citation>
    <scope>NUCLEOTIDE SEQUENCE</scope>
    <source>
        <tissue evidence="1">Cladode</tissue>
    </source>
</reference>
<name>A0A7C9CHA2_OPUST</name>